<gene>
    <name evidence="6" type="ORF">D3H65_21015</name>
</gene>
<organism evidence="6 7">
    <name type="scientific">Paraflavitalea soli</name>
    <dbReference type="NCBI Taxonomy" id="2315862"/>
    <lineage>
        <taxon>Bacteria</taxon>
        <taxon>Pseudomonadati</taxon>
        <taxon>Bacteroidota</taxon>
        <taxon>Chitinophagia</taxon>
        <taxon>Chitinophagales</taxon>
        <taxon>Chitinophagaceae</taxon>
        <taxon>Paraflavitalea</taxon>
    </lineage>
</organism>
<dbReference type="InterPro" id="IPR052158">
    <property type="entry name" value="INH-QAR"/>
</dbReference>
<dbReference type="InterPro" id="IPR018060">
    <property type="entry name" value="HTH_AraC"/>
</dbReference>
<dbReference type="SMART" id="SM00342">
    <property type="entry name" value="HTH_ARAC"/>
    <property type="match status" value="1"/>
</dbReference>
<dbReference type="EMBL" id="CP032157">
    <property type="protein sequence ID" value="AXY76323.1"/>
    <property type="molecule type" value="Genomic_DNA"/>
</dbReference>
<name>A0A3B7MSI2_9BACT</name>
<dbReference type="SUPFAM" id="SSF52317">
    <property type="entry name" value="Class I glutamine amidotransferase-like"/>
    <property type="match status" value="1"/>
</dbReference>
<keyword evidence="1" id="KW-0805">Transcription regulation</keyword>
<evidence type="ECO:0000256" key="1">
    <source>
        <dbReference type="ARBA" id="ARBA00023015"/>
    </source>
</evidence>
<dbReference type="InterPro" id="IPR009057">
    <property type="entry name" value="Homeodomain-like_sf"/>
</dbReference>
<protein>
    <submittedName>
        <fullName evidence="6">AraC family transcriptional regulator</fullName>
    </submittedName>
</protein>
<dbReference type="GO" id="GO:0043565">
    <property type="term" value="F:sequence-specific DNA binding"/>
    <property type="evidence" value="ECO:0007669"/>
    <property type="project" value="InterPro"/>
</dbReference>
<dbReference type="Gene3D" id="3.40.50.880">
    <property type="match status" value="1"/>
</dbReference>
<proteinExistence type="predicted"/>
<evidence type="ECO:0000256" key="2">
    <source>
        <dbReference type="ARBA" id="ARBA00023163"/>
    </source>
</evidence>
<feature type="domain" description="HTH araC/xylS-type" evidence="4">
    <location>
        <begin position="231"/>
        <end position="316"/>
    </location>
</feature>
<dbReference type="Proteomes" id="UP000263900">
    <property type="component" value="Chromosome"/>
</dbReference>
<dbReference type="GO" id="GO:0000160">
    <property type="term" value="P:phosphorelay signal transduction system"/>
    <property type="evidence" value="ECO:0007669"/>
    <property type="project" value="InterPro"/>
</dbReference>
<keyword evidence="3" id="KW-0597">Phosphoprotein</keyword>
<dbReference type="PANTHER" id="PTHR43130">
    <property type="entry name" value="ARAC-FAMILY TRANSCRIPTIONAL REGULATOR"/>
    <property type="match status" value="1"/>
</dbReference>
<dbReference type="Pfam" id="PF12833">
    <property type="entry name" value="HTH_18"/>
    <property type="match status" value="1"/>
</dbReference>
<dbReference type="CDD" id="cd03137">
    <property type="entry name" value="GATase1_AraC_1"/>
    <property type="match status" value="1"/>
</dbReference>
<dbReference type="InterPro" id="IPR029062">
    <property type="entry name" value="Class_I_gatase-like"/>
</dbReference>
<accession>A0A3B7MSI2</accession>
<keyword evidence="2" id="KW-0804">Transcription</keyword>
<dbReference type="GO" id="GO:0003700">
    <property type="term" value="F:DNA-binding transcription factor activity"/>
    <property type="evidence" value="ECO:0007669"/>
    <property type="project" value="InterPro"/>
</dbReference>
<dbReference type="OrthoDB" id="9803764at2"/>
<reference evidence="6 7" key="1">
    <citation type="submission" date="2018-09" db="EMBL/GenBank/DDBJ databases">
        <title>Genome sequencing of strain 6GH32-13.</title>
        <authorList>
            <person name="Weon H.-Y."/>
            <person name="Heo J."/>
            <person name="Kwon S.-W."/>
        </authorList>
    </citation>
    <scope>NUCLEOTIDE SEQUENCE [LARGE SCALE GENOMIC DNA]</scope>
    <source>
        <strain evidence="6 7">5GH32-13</strain>
    </source>
</reference>
<evidence type="ECO:0000313" key="6">
    <source>
        <dbReference type="EMBL" id="AXY76323.1"/>
    </source>
</evidence>
<evidence type="ECO:0000313" key="7">
    <source>
        <dbReference type="Proteomes" id="UP000263900"/>
    </source>
</evidence>
<evidence type="ECO:0000256" key="3">
    <source>
        <dbReference type="PROSITE-ProRule" id="PRU00110"/>
    </source>
</evidence>
<dbReference type="PROSITE" id="PS50894">
    <property type="entry name" value="HPT"/>
    <property type="match status" value="1"/>
</dbReference>
<dbReference type="Pfam" id="PF01965">
    <property type="entry name" value="DJ-1_PfpI"/>
    <property type="match status" value="1"/>
</dbReference>
<dbReference type="KEGG" id="pseg:D3H65_21015"/>
<dbReference type="RefSeq" id="WP_119052200.1">
    <property type="nucleotide sequence ID" value="NZ_CP032157.1"/>
</dbReference>
<sequence length="316" mass="35851">MMQPVNKAVVQIVFVIPPRVHLLDITGPAHIFYEALSYDAPVKLHFTNIQAHEKSIESSSHLSLSELVDFNSLVLHKGDIVFVPGLEASLLLDEHFLQVSSRPIQHWMTQQHENGVIICSVCTGAFLLAQAGLLNQQPCTTHWKYIERFTLRYPQVQVQQNRLFVQSGNLYTSAGVASGIDLSLFLLEQLFGTSFAAQIAKEVVVYMRRTTADPQLSAFLQYRNHLEDRIHQAQDILAQSLDKKTNIEQLAQQVHMSGRNLTRLFRKTTNISISQYIDLLRKERAQQLLREGHTMQSIAALCGLKSTNQLRQLLKK</sequence>
<evidence type="ECO:0000259" key="5">
    <source>
        <dbReference type="PROSITE" id="PS50894"/>
    </source>
</evidence>
<feature type="modified residue" description="Phosphohistidine" evidence="3">
    <location>
        <position position="293"/>
    </location>
</feature>
<dbReference type="InterPro" id="IPR002818">
    <property type="entry name" value="DJ-1/PfpI"/>
</dbReference>
<keyword evidence="7" id="KW-1185">Reference proteome</keyword>
<dbReference type="PANTHER" id="PTHR43130:SF3">
    <property type="entry name" value="HTH-TYPE TRANSCRIPTIONAL REGULATOR RV1931C"/>
    <property type="match status" value="1"/>
</dbReference>
<evidence type="ECO:0000259" key="4">
    <source>
        <dbReference type="PROSITE" id="PS01124"/>
    </source>
</evidence>
<dbReference type="AlphaFoldDB" id="A0A3B7MSI2"/>
<dbReference type="Gene3D" id="1.10.10.60">
    <property type="entry name" value="Homeodomain-like"/>
    <property type="match status" value="1"/>
</dbReference>
<feature type="domain" description="HPt" evidence="5">
    <location>
        <begin position="254"/>
        <end position="316"/>
    </location>
</feature>
<dbReference type="SUPFAM" id="SSF46689">
    <property type="entry name" value="Homeodomain-like"/>
    <property type="match status" value="1"/>
</dbReference>
<dbReference type="InterPro" id="IPR008207">
    <property type="entry name" value="Sig_transdc_His_kin_Hpt_dom"/>
</dbReference>
<dbReference type="PROSITE" id="PS01124">
    <property type="entry name" value="HTH_ARAC_FAMILY_2"/>
    <property type="match status" value="1"/>
</dbReference>